<dbReference type="InterPro" id="IPR052722">
    <property type="entry name" value="PgpH_phosphodiesterase"/>
</dbReference>
<dbReference type="InterPro" id="IPR006674">
    <property type="entry name" value="HD_domain"/>
</dbReference>
<dbReference type="SUPFAM" id="SSF109604">
    <property type="entry name" value="HD-domain/PDEase-like"/>
    <property type="match status" value="1"/>
</dbReference>
<accession>A0A6N3FJZ1</accession>
<feature type="domain" description="HD/PDEase" evidence="2">
    <location>
        <begin position="472"/>
        <end position="630"/>
    </location>
</feature>
<dbReference type="NCBIfam" id="TIGR00277">
    <property type="entry name" value="HDIG"/>
    <property type="match status" value="1"/>
</dbReference>
<evidence type="ECO:0000313" key="3">
    <source>
        <dbReference type="EMBL" id="VYU52351.1"/>
    </source>
</evidence>
<proteinExistence type="predicted"/>
<dbReference type="EMBL" id="CACRTO010000037">
    <property type="protein sequence ID" value="VYU52351.1"/>
    <property type="molecule type" value="Genomic_DNA"/>
</dbReference>
<feature type="transmembrane region" description="Helical" evidence="1">
    <location>
        <begin position="389"/>
        <end position="410"/>
    </location>
</feature>
<dbReference type="Gene3D" id="1.10.3210.10">
    <property type="entry name" value="Hypothetical protein af1432"/>
    <property type="match status" value="1"/>
</dbReference>
<dbReference type="AlphaFoldDB" id="A0A6N3FJZ1"/>
<feature type="transmembrane region" description="Helical" evidence="1">
    <location>
        <begin position="265"/>
        <end position="288"/>
    </location>
</feature>
<gene>
    <name evidence="3" type="primary">rny_3</name>
    <name evidence="3" type="ORF">CTLFYP3_02715</name>
</gene>
<keyword evidence="1" id="KW-0472">Membrane</keyword>
<dbReference type="Pfam" id="PF07698">
    <property type="entry name" value="7TM-7TMR_HD"/>
    <property type="match status" value="1"/>
</dbReference>
<dbReference type="InterPro" id="IPR003607">
    <property type="entry name" value="HD/PDEase_dom"/>
</dbReference>
<dbReference type="Pfam" id="PF01966">
    <property type="entry name" value="HD"/>
    <property type="match status" value="1"/>
</dbReference>
<keyword evidence="1" id="KW-1133">Transmembrane helix</keyword>
<dbReference type="SMART" id="SM00471">
    <property type="entry name" value="HDc"/>
    <property type="match status" value="1"/>
</dbReference>
<keyword evidence="1" id="KW-0812">Transmembrane</keyword>
<dbReference type="PANTHER" id="PTHR36442">
    <property type="entry name" value="CYCLIC-DI-AMP PHOSPHODIESTERASE PGPH"/>
    <property type="match status" value="1"/>
</dbReference>
<dbReference type="InterPro" id="IPR006675">
    <property type="entry name" value="HDIG_dom"/>
</dbReference>
<feature type="transmembrane region" description="Helical" evidence="1">
    <location>
        <begin position="324"/>
        <end position="341"/>
    </location>
</feature>
<sequence>MFFRKEIRKEELKYKRGLIYVVVFLLTYFLLLTSIAPKKHNLSVGDIAPVDIKAPIDTIDEIATKEKVQEAIEKAKEEKQYFVKSEVKTQAIENVNKLFNKISSEVSSSKDAKDKLTEVKKIESIRLSDDEYNILLALSASQVTEIQSVAVGALEKVYANNNIEENDYEALQKARGIALEEIQSHNLDIALEETLTTIVHSQIKPNLFIDTEKTEENIKEAEKSVQKEIIKKNQIIVKEGEPVTERQIEILKELGLLSNGITKSYVSSFLALAVLVALILFIQFSYIYKERPDVFKNTKLIILISSVNIIVLGLSMGLNIISPYIIPIVCGAILITILIDYRISLVTNLLNLIFISIITGFNPSIILLSILSIILGSTAVKKVQQRNDIIYSTGYIAVIIGVLALTVGMISSNNLKENIIQTGYTLIGVVLSGILAVGLLPFFESIFDVVTNIKLLELSNPNQPLMKKLIMEAPGTYHHSMMVANLAEAAAELVGGNPVVARVGAYYHDIGKTKRPYFFGENQIGRDNPHDKITPNLSTLIILSHTKDGLELAKEHKIPKVIQDIIVQHHGTTLVKYFYFKAKKEAENPDEIKEEDFRYPGPIPNTKESGILMLADGVEASVRSITDPTKGKIEEMVNNIINDKLNNRQLVDCDLTLKDVEIIRKSFLKTLDGIYHHRIEYPSEAKAKKEIKKGAV</sequence>
<protein>
    <submittedName>
        <fullName evidence="3">Ribonuclease Y</fullName>
    </submittedName>
</protein>
<feature type="transmembrane region" description="Helical" evidence="1">
    <location>
        <begin position="353"/>
        <end position="377"/>
    </location>
</feature>
<dbReference type="PANTHER" id="PTHR36442:SF1">
    <property type="entry name" value="CYCLIC-DI-AMP PHOSPHODIESTERASE PGPH"/>
    <property type="match status" value="1"/>
</dbReference>
<feature type="transmembrane region" description="Helical" evidence="1">
    <location>
        <begin position="300"/>
        <end position="318"/>
    </location>
</feature>
<name>A0A6N3FJZ1_9CLOT</name>
<dbReference type="InterPro" id="IPR011624">
    <property type="entry name" value="Metal-dep_PHydrolase_7TM_extra"/>
</dbReference>
<dbReference type="Pfam" id="PF07697">
    <property type="entry name" value="7TMR-HDED"/>
    <property type="match status" value="1"/>
</dbReference>
<dbReference type="CDD" id="cd00077">
    <property type="entry name" value="HDc"/>
    <property type="match status" value="1"/>
</dbReference>
<dbReference type="InterPro" id="IPR011621">
    <property type="entry name" value="Metal-dep_PHydrolase_7TM_intra"/>
</dbReference>
<feature type="transmembrane region" description="Helical" evidence="1">
    <location>
        <begin position="18"/>
        <end position="36"/>
    </location>
</feature>
<evidence type="ECO:0000259" key="2">
    <source>
        <dbReference type="SMART" id="SM00471"/>
    </source>
</evidence>
<organism evidence="3">
    <name type="scientific">Clostridium tertium</name>
    <dbReference type="NCBI Taxonomy" id="1559"/>
    <lineage>
        <taxon>Bacteria</taxon>
        <taxon>Bacillati</taxon>
        <taxon>Bacillota</taxon>
        <taxon>Clostridia</taxon>
        <taxon>Eubacteriales</taxon>
        <taxon>Clostridiaceae</taxon>
        <taxon>Clostridium</taxon>
    </lineage>
</organism>
<feature type="transmembrane region" description="Helical" evidence="1">
    <location>
        <begin position="422"/>
        <end position="443"/>
    </location>
</feature>
<reference evidence="3" key="1">
    <citation type="submission" date="2019-11" db="EMBL/GenBank/DDBJ databases">
        <authorList>
            <person name="Feng L."/>
        </authorList>
    </citation>
    <scope>NUCLEOTIDE SEQUENCE</scope>
    <source>
        <strain evidence="3">CTertiumLFYP3</strain>
    </source>
</reference>
<evidence type="ECO:0000256" key="1">
    <source>
        <dbReference type="SAM" id="Phobius"/>
    </source>
</evidence>